<dbReference type="InterPro" id="IPR043183">
    <property type="entry name" value="DNJB2/6-like"/>
</dbReference>
<dbReference type="Proteomes" id="UP000314987">
    <property type="component" value="Unassembled WGS sequence"/>
</dbReference>
<reference evidence="3" key="2">
    <citation type="submission" date="2025-08" db="UniProtKB">
        <authorList>
            <consortium name="Ensembl"/>
        </authorList>
    </citation>
    <scope>IDENTIFICATION</scope>
</reference>
<dbReference type="GeneTree" id="ENSGT00940000154205"/>
<proteinExistence type="predicted"/>
<keyword evidence="1" id="KW-0143">Chaperone</keyword>
<evidence type="ECO:0000313" key="3">
    <source>
        <dbReference type="Ensembl" id="ENSVURP00010016382.1"/>
    </source>
</evidence>
<dbReference type="InterPro" id="IPR036869">
    <property type="entry name" value="J_dom_sf"/>
</dbReference>
<dbReference type="GO" id="GO:0051082">
    <property type="term" value="F:unfolded protein binding"/>
    <property type="evidence" value="ECO:0007669"/>
    <property type="project" value="InterPro"/>
</dbReference>
<dbReference type="InterPro" id="IPR001623">
    <property type="entry name" value="DnaJ_domain"/>
</dbReference>
<dbReference type="OMA" id="ICSSERM"/>
<organism evidence="3 4">
    <name type="scientific">Vombatus ursinus</name>
    <name type="common">Common wombat</name>
    <dbReference type="NCBI Taxonomy" id="29139"/>
    <lineage>
        <taxon>Eukaryota</taxon>
        <taxon>Metazoa</taxon>
        <taxon>Chordata</taxon>
        <taxon>Craniata</taxon>
        <taxon>Vertebrata</taxon>
        <taxon>Euteleostomi</taxon>
        <taxon>Mammalia</taxon>
        <taxon>Metatheria</taxon>
        <taxon>Diprotodontia</taxon>
        <taxon>Vombatidae</taxon>
        <taxon>Vombatus</taxon>
    </lineage>
</organism>
<evidence type="ECO:0000259" key="2">
    <source>
        <dbReference type="PROSITE" id="PS50076"/>
    </source>
</evidence>
<dbReference type="PROSITE" id="PS50076">
    <property type="entry name" value="DNAJ_2"/>
    <property type="match status" value="1"/>
</dbReference>
<dbReference type="GO" id="GO:0030544">
    <property type="term" value="F:Hsp70 protein binding"/>
    <property type="evidence" value="ECO:0007669"/>
    <property type="project" value="InterPro"/>
</dbReference>
<dbReference type="PANTHER" id="PTHR45168">
    <property type="entry name" value="DNAJ HOMOLOG SUBFAMILY B MEMBER 2"/>
    <property type="match status" value="1"/>
</dbReference>
<dbReference type="CDD" id="cd06257">
    <property type="entry name" value="DnaJ"/>
    <property type="match status" value="1"/>
</dbReference>
<dbReference type="AlphaFoldDB" id="A0A4X2L5K9"/>
<name>A0A4X2L5K9_VOMUR</name>
<dbReference type="SMART" id="SM00271">
    <property type="entry name" value="DnaJ"/>
    <property type="match status" value="1"/>
</dbReference>
<reference evidence="3" key="3">
    <citation type="submission" date="2025-09" db="UniProtKB">
        <authorList>
            <consortium name="Ensembl"/>
        </authorList>
    </citation>
    <scope>IDENTIFICATION</scope>
</reference>
<keyword evidence="4" id="KW-1185">Reference proteome</keyword>
<reference evidence="4" key="1">
    <citation type="submission" date="2018-12" db="EMBL/GenBank/DDBJ databases">
        <authorList>
            <person name="Yazar S."/>
        </authorList>
    </citation>
    <scope>NUCLEOTIDE SEQUENCE [LARGE SCALE GENOMIC DNA]</scope>
</reference>
<dbReference type="SUPFAM" id="SSF46565">
    <property type="entry name" value="Chaperone J-domain"/>
    <property type="match status" value="1"/>
</dbReference>
<dbReference type="Pfam" id="PF00226">
    <property type="entry name" value="DnaJ"/>
    <property type="match status" value="1"/>
</dbReference>
<protein>
    <recommendedName>
        <fullName evidence="2">J domain-containing protein</fullName>
    </recommendedName>
</protein>
<dbReference type="PRINTS" id="PR00625">
    <property type="entry name" value="JDOMAIN"/>
</dbReference>
<evidence type="ECO:0000313" key="4">
    <source>
        <dbReference type="Proteomes" id="UP000314987"/>
    </source>
</evidence>
<dbReference type="Ensembl" id="ENSVURT00010018625.1">
    <property type="protein sequence ID" value="ENSVURP00010016382.1"/>
    <property type="gene ID" value="ENSVURG00010012551.1"/>
</dbReference>
<feature type="domain" description="J" evidence="2">
    <location>
        <begin position="3"/>
        <end position="71"/>
    </location>
</feature>
<dbReference type="STRING" id="29139.ENSVURP00010016382"/>
<dbReference type="PANTHER" id="PTHR45168:SF4">
    <property type="entry name" value="SIMILAR TO DNAJ HOMOLOG SUBFAMILY B MEMBER 6 (HEAT SHOCK PROTEIN J2) (HSJ-2) (MRJ) (MDJ4)"/>
    <property type="match status" value="1"/>
</dbReference>
<sequence length="115" mass="13224">MMDYYEVLAVQRHASPEDIKKAYCKVALKCHLDKNPENKEAKRRFKQVAEAYEVLSDTKKIKKWDIYDQDGKEGSNGVGGGGESHFDNPFEYGFTFQNPDDVFREFFGGNDPFSL</sequence>
<accession>A0A4X2L5K9</accession>
<dbReference type="Gene3D" id="1.10.287.110">
    <property type="entry name" value="DnaJ domain"/>
    <property type="match status" value="1"/>
</dbReference>
<evidence type="ECO:0000256" key="1">
    <source>
        <dbReference type="ARBA" id="ARBA00023186"/>
    </source>
</evidence>